<feature type="domain" description="DUF7691" evidence="1">
    <location>
        <begin position="1"/>
        <end position="201"/>
    </location>
</feature>
<gene>
    <name evidence="2" type="ORF">SAMN05444266_105479</name>
</gene>
<proteinExistence type="predicted"/>
<dbReference type="InterPro" id="IPR056108">
    <property type="entry name" value="DUF7691"/>
</dbReference>
<protein>
    <recommendedName>
        <fullName evidence="1">DUF7691 domain-containing protein</fullName>
    </recommendedName>
</protein>
<dbReference type="Proteomes" id="UP000184420">
    <property type="component" value="Unassembled WGS sequence"/>
</dbReference>
<accession>A0A1M7EKG3</accession>
<name>A0A1M7EKG3_9BACT</name>
<dbReference type="EMBL" id="FRBL01000005">
    <property type="protein sequence ID" value="SHL92138.1"/>
    <property type="molecule type" value="Genomic_DNA"/>
</dbReference>
<organism evidence="2 3">
    <name type="scientific">Chitinophaga jiangningensis</name>
    <dbReference type="NCBI Taxonomy" id="1419482"/>
    <lineage>
        <taxon>Bacteria</taxon>
        <taxon>Pseudomonadati</taxon>
        <taxon>Bacteroidota</taxon>
        <taxon>Chitinophagia</taxon>
        <taxon>Chitinophagales</taxon>
        <taxon>Chitinophagaceae</taxon>
        <taxon>Chitinophaga</taxon>
    </lineage>
</organism>
<dbReference type="OrthoDB" id="677477at2"/>
<dbReference type="AlphaFoldDB" id="A0A1M7EKG3"/>
<sequence>MGYFIFSYAIDYDKLNRSIGSKDIALLEKIQQSDKFQEYVNQDLPADIGTAEALRQIINGQAPDTSCAPSYWHALICLIDYLGKPVGSGERIVLNYETDLINQILREDFKVDLEVEEVLLNGKLDIGLPLPNDWPLSGILHLGDLFQLQLDLSHVKLSHEHIIVTTEEDEEEARVLDGIQSLKDSIDYCLQHNKVLISFCH</sequence>
<dbReference type="RefSeq" id="WP_073082611.1">
    <property type="nucleotide sequence ID" value="NZ_FRBL01000005.1"/>
</dbReference>
<reference evidence="2 3" key="1">
    <citation type="submission" date="2016-11" db="EMBL/GenBank/DDBJ databases">
        <authorList>
            <person name="Jaros S."/>
            <person name="Januszkiewicz K."/>
            <person name="Wedrychowicz H."/>
        </authorList>
    </citation>
    <scope>NUCLEOTIDE SEQUENCE [LARGE SCALE GENOMIC DNA]</scope>
    <source>
        <strain evidence="2 3">DSM 27406</strain>
    </source>
</reference>
<evidence type="ECO:0000313" key="2">
    <source>
        <dbReference type="EMBL" id="SHL92138.1"/>
    </source>
</evidence>
<evidence type="ECO:0000313" key="3">
    <source>
        <dbReference type="Proteomes" id="UP000184420"/>
    </source>
</evidence>
<evidence type="ECO:0000259" key="1">
    <source>
        <dbReference type="Pfam" id="PF24740"/>
    </source>
</evidence>
<keyword evidence="3" id="KW-1185">Reference proteome</keyword>
<dbReference type="Pfam" id="PF24740">
    <property type="entry name" value="DUF7691"/>
    <property type="match status" value="1"/>
</dbReference>